<feature type="compositionally biased region" description="Polar residues" evidence="6">
    <location>
        <begin position="75"/>
        <end position="84"/>
    </location>
</feature>
<feature type="compositionally biased region" description="Low complexity" evidence="6">
    <location>
        <begin position="1"/>
        <end position="16"/>
    </location>
</feature>
<feature type="compositionally biased region" description="Low complexity" evidence="6">
    <location>
        <begin position="58"/>
        <end position="74"/>
    </location>
</feature>
<dbReference type="GO" id="GO:0008270">
    <property type="term" value="F:zinc ion binding"/>
    <property type="evidence" value="ECO:0007669"/>
    <property type="project" value="UniProtKB-KW"/>
</dbReference>
<name>A0A8J2STY5_9STRA</name>
<dbReference type="Pfam" id="PF13832">
    <property type="entry name" value="zf-HC5HC2H_2"/>
    <property type="match status" value="1"/>
</dbReference>
<keyword evidence="5" id="KW-0175">Coiled coil</keyword>
<feature type="region of interest" description="Disordered" evidence="6">
    <location>
        <begin position="344"/>
        <end position="401"/>
    </location>
</feature>
<evidence type="ECO:0000313" key="9">
    <source>
        <dbReference type="Proteomes" id="UP000789595"/>
    </source>
</evidence>
<dbReference type="PANTHER" id="PTHR13793">
    <property type="entry name" value="PHD FINGER PROTEINS"/>
    <property type="match status" value="1"/>
</dbReference>
<dbReference type="InterPro" id="IPR013083">
    <property type="entry name" value="Znf_RING/FYVE/PHD"/>
</dbReference>
<evidence type="ECO:0000256" key="6">
    <source>
        <dbReference type="SAM" id="MobiDB-lite"/>
    </source>
</evidence>
<evidence type="ECO:0000313" key="8">
    <source>
        <dbReference type="EMBL" id="CAH0376233.1"/>
    </source>
</evidence>
<organism evidence="8 9">
    <name type="scientific">Pelagomonas calceolata</name>
    <dbReference type="NCBI Taxonomy" id="35677"/>
    <lineage>
        <taxon>Eukaryota</taxon>
        <taxon>Sar</taxon>
        <taxon>Stramenopiles</taxon>
        <taxon>Ochrophyta</taxon>
        <taxon>Pelagophyceae</taxon>
        <taxon>Pelagomonadales</taxon>
        <taxon>Pelagomonadaceae</taxon>
        <taxon>Pelagomonas</taxon>
    </lineage>
</organism>
<keyword evidence="9" id="KW-1185">Reference proteome</keyword>
<dbReference type="AlphaFoldDB" id="A0A8J2STY5"/>
<dbReference type="EMBL" id="CAKKNE010000005">
    <property type="protein sequence ID" value="CAH0376233.1"/>
    <property type="molecule type" value="Genomic_DNA"/>
</dbReference>
<dbReference type="OrthoDB" id="20839at2759"/>
<evidence type="ECO:0000256" key="1">
    <source>
        <dbReference type="ARBA" id="ARBA00022723"/>
    </source>
</evidence>
<feature type="domain" description="PHD-type" evidence="7">
    <location>
        <begin position="91"/>
        <end position="144"/>
    </location>
</feature>
<keyword evidence="3" id="KW-0862">Zinc</keyword>
<protein>
    <recommendedName>
        <fullName evidence="7">PHD-type domain-containing protein</fullName>
    </recommendedName>
</protein>
<gene>
    <name evidence="8" type="ORF">PECAL_5P07990</name>
</gene>
<dbReference type="Pfam" id="PF00628">
    <property type="entry name" value="PHD"/>
    <property type="match status" value="1"/>
</dbReference>
<dbReference type="InterPro" id="IPR019787">
    <property type="entry name" value="Znf_PHD-finger"/>
</dbReference>
<dbReference type="Gene3D" id="3.30.40.10">
    <property type="entry name" value="Zinc/RING finger domain, C3HC4 (zinc finger)"/>
    <property type="match status" value="2"/>
</dbReference>
<dbReference type="CDD" id="cd15492">
    <property type="entry name" value="PHD_BRPF_JADE_like"/>
    <property type="match status" value="1"/>
</dbReference>
<dbReference type="SMART" id="SM00249">
    <property type="entry name" value="PHD"/>
    <property type="match status" value="2"/>
</dbReference>
<dbReference type="InterPro" id="IPR001965">
    <property type="entry name" value="Znf_PHD"/>
</dbReference>
<dbReference type="SUPFAM" id="SSF57903">
    <property type="entry name" value="FYVE/PHD zinc finger"/>
    <property type="match status" value="1"/>
</dbReference>
<comment type="caution">
    <text evidence="8">The sequence shown here is derived from an EMBL/GenBank/DDBJ whole genome shotgun (WGS) entry which is preliminary data.</text>
</comment>
<feature type="compositionally biased region" description="Low complexity" evidence="6">
    <location>
        <begin position="35"/>
        <end position="45"/>
    </location>
</feature>
<keyword evidence="1" id="KW-0479">Metal-binding</keyword>
<evidence type="ECO:0000259" key="7">
    <source>
        <dbReference type="PROSITE" id="PS50016"/>
    </source>
</evidence>
<evidence type="ECO:0000256" key="3">
    <source>
        <dbReference type="ARBA" id="ARBA00022833"/>
    </source>
</evidence>
<dbReference type="PROSITE" id="PS50016">
    <property type="entry name" value="ZF_PHD_2"/>
    <property type="match status" value="1"/>
</dbReference>
<proteinExistence type="predicted"/>
<accession>A0A8J2STY5</accession>
<sequence length="643" mass="70168">MEWQAAPVSAAPAVLSTETTPKAAAPVPRTGDEGPSAAPTATAPPVNTRLSPTDEDPSAAAAAPPAEAEHTPSSNEAEQTPSSHGSDDDDEGACGVCGSKHSEEEDALIFCDGCEVAVHQLCYNISDETAASNEDWFCEACQELREGKRDASPLKCVICESGRPNGTDFYRDVPLAFKRATSLPRAYAKERLVNDPHGSWRDCWAHVACAAWVPECGFVDENRQIAALCGDLSEVRSKGKCDFCGERGQIVQCSRKRCAASFHPACILRELMGPREWSRRFDEGHPGAFVRYAGAAEAVGEVICGKHCGVTDDKAPSQPLVKSDYELQRDARIAQNQAFLASLGLGAAQSPQKSPARRKRRRGPAQPAARKSARECAQAVQPGQYAPPPQRRSEAEIEEEREERAAERLAKFLKRADKAAAGAAAADAREYLRFARFLAERPVDAAAAALLYERWAREGPAFFARFREEEKLRKQRARADEQARRRAEKEAALLRKDADRAARVADKCGADNAIRAARALLKELRKTRKKKARRPAAPEPAADEGDLYARPYKKRKKRHVPTPNIRLRVVSNSAGTVSEDMPRFVNVKCGASVARAMLPEALWPGRFAPRPRSYAYVALPPSVQPARRAPSLPMDVLGFTGLC</sequence>
<keyword evidence="2 4" id="KW-0863">Zinc-finger</keyword>
<dbReference type="PANTHER" id="PTHR13793:SF107">
    <property type="entry name" value="BROMODOMAIN-CONTAINING PROTEIN HOMOLOG"/>
    <property type="match status" value="1"/>
</dbReference>
<evidence type="ECO:0000256" key="5">
    <source>
        <dbReference type="SAM" id="Coils"/>
    </source>
</evidence>
<evidence type="ECO:0000256" key="4">
    <source>
        <dbReference type="PROSITE-ProRule" id="PRU00146"/>
    </source>
</evidence>
<dbReference type="InterPro" id="IPR011011">
    <property type="entry name" value="Znf_FYVE_PHD"/>
</dbReference>
<evidence type="ECO:0000256" key="2">
    <source>
        <dbReference type="ARBA" id="ARBA00022771"/>
    </source>
</evidence>
<reference evidence="8" key="1">
    <citation type="submission" date="2021-11" db="EMBL/GenBank/DDBJ databases">
        <authorList>
            <consortium name="Genoscope - CEA"/>
            <person name="William W."/>
        </authorList>
    </citation>
    <scope>NUCLEOTIDE SEQUENCE</scope>
</reference>
<dbReference type="GO" id="GO:0006357">
    <property type="term" value="P:regulation of transcription by RNA polymerase II"/>
    <property type="evidence" value="ECO:0007669"/>
    <property type="project" value="TreeGrafter"/>
</dbReference>
<dbReference type="InterPro" id="IPR050701">
    <property type="entry name" value="Histone_Mod_Regulator"/>
</dbReference>
<feature type="coiled-coil region" evidence="5">
    <location>
        <begin position="472"/>
        <end position="534"/>
    </location>
</feature>
<dbReference type="Proteomes" id="UP000789595">
    <property type="component" value="Unassembled WGS sequence"/>
</dbReference>
<dbReference type="CDD" id="cd15571">
    <property type="entry name" value="ePHD"/>
    <property type="match status" value="1"/>
</dbReference>
<feature type="region of interest" description="Disordered" evidence="6">
    <location>
        <begin position="1"/>
        <end position="97"/>
    </location>
</feature>